<evidence type="ECO:0000313" key="3">
    <source>
        <dbReference type="Proteomes" id="UP001497522"/>
    </source>
</evidence>
<dbReference type="EMBL" id="OZ023712">
    <property type="protein sequence ID" value="CAK9860432.1"/>
    <property type="molecule type" value="Genomic_DNA"/>
</dbReference>
<keyword evidence="3" id="KW-1185">Reference proteome</keyword>
<reference evidence="2" key="1">
    <citation type="submission" date="2024-03" db="EMBL/GenBank/DDBJ databases">
        <authorList>
            <consortium name="ELIXIR-Norway"/>
            <consortium name="Elixir Norway"/>
        </authorList>
    </citation>
    <scope>NUCLEOTIDE SEQUENCE</scope>
</reference>
<name>A0ABP1ADB2_9BRYO</name>
<feature type="region of interest" description="Disordered" evidence="1">
    <location>
        <begin position="138"/>
        <end position="166"/>
    </location>
</feature>
<feature type="compositionally biased region" description="Polar residues" evidence="1">
    <location>
        <begin position="32"/>
        <end position="49"/>
    </location>
</feature>
<feature type="compositionally biased region" description="Low complexity" evidence="1">
    <location>
        <begin position="1"/>
        <end position="21"/>
    </location>
</feature>
<dbReference type="Proteomes" id="UP001497522">
    <property type="component" value="Chromosome 11"/>
</dbReference>
<evidence type="ECO:0000256" key="1">
    <source>
        <dbReference type="SAM" id="MobiDB-lite"/>
    </source>
</evidence>
<organism evidence="2 3">
    <name type="scientific">Sphagnum jensenii</name>
    <dbReference type="NCBI Taxonomy" id="128206"/>
    <lineage>
        <taxon>Eukaryota</taxon>
        <taxon>Viridiplantae</taxon>
        <taxon>Streptophyta</taxon>
        <taxon>Embryophyta</taxon>
        <taxon>Bryophyta</taxon>
        <taxon>Sphagnophytina</taxon>
        <taxon>Sphagnopsida</taxon>
        <taxon>Sphagnales</taxon>
        <taxon>Sphagnaceae</taxon>
        <taxon>Sphagnum</taxon>
    </lineage>
</organism>
<gene>
    <name evidence="2" type="ORF">CSSPJE1EN2_LOCUS3427</name>
</gene>
<accession>A0ABP1ADB2</accession>
<evidence type="ECO:0000313" key="2">
    <source>
        <dbReference type="EMBL" id="CAK9860432.1"/>
    </source>
</evidence>
<protein>
    <submittedName>
        <fullName evidence="2">Uncharacterized protein</fullName>
    </submittedName>
</protein>
<proteinExistence type="predicted"/>
<sequence>MSESSADVSGGRASSSASSVGPYRPPHMRFLLNNSNPEQAPNSRSSASLRTPRKVLSGQLVSLQPKLSVTCFSARNAPNADQPGTTTDLSSTAIRESALEDVLLKPFCSNQPSWVPDILQSDKFHVFLYDSRIPSSPPTSSLGELGQHLQVNSTPPPPSSKSWSSTGAAITAAATDRMKVCGDWKTSNYSDVLVGTLRQIADSTIQGSFSAAPMTRPRLKIEVRVAKCFFKHFVSGTAAAAPESKRRNYSFSSDAAGVARQALTSSYNWSSSCFSIPQLQEQISSRQLTHQTITETTTMDNIARAQAYVQQAPRGFKELPGAPQSERKIVVHFHDTLSSNDTAMAITIRYPADDPKMMIQARSVDKEKDGGHETMEEQHHGLSEADHLAAGTEEDQQCANDIKLLRPKFSNVKHYVRTRECMVQFLREGRGADFRLAVLTKNQVPQESSTSSDPAILEWVKQAWDSRTAGCLVFPANLKIRQVSEDKAAAGRVKNFWEINLQCLQIEKHWIADLEEKNLVAIEHMVYELVEEATKLTDAMGEVYIPY</sequence>
<feature type="region of interest" description="Disordered" evidence="1">
    <location>
        <begin position="1"/>
        <end position="51"/>
    </location>
</feature>